<name>A0A1M7NIG3_9FLAO</name>
<dbReference type="Gene3D" id="3.40.718.10">
    <property type="entry name" value="Isopropylmalate Dehydrogenase"/>
    <property type="match status" value="1"/>
</dbReference>
<proteinExistence type="predicted"/>
<dbReference type="SUPFAM" id="SSF53659">
    <property type="entry name" value="Isocitrate/Isopropylmalate dehydrogenase-like"/>
    <property type="match status" value="1"/>
</dbReference>
<protein>
    <submittedName>
        <fullName evidence="2">Isocitrate dehydrogenase</fullName>
    </submittedName>
</protein>
<keyword evidence="1" id="KW-0812">Transmembrane</keyword>
<keyword evidence="3" id="KW-1185">Reference proteome</keyword>
<sequence length="88" mass="9619">MQIITIAKGDGIGPEIMDVTLKTSKEVGTETKFDELGVGEKTSLVVGATWLICALVFTVLEAENIFFTLFLSLGIFFSVYALKKTQKL</sequence>
<feature type="transmembrane region" description="Helical" evidence="1">
    <location>
        <begin position="42"/>
        <end position="59"/>
    </location>
</feature>
<keyword evidence="1" id="KW-1133">Transmembrane helix</keyword>
<reference evidence="3" key="1">
    <citation type="submission" date="2016-11" db="EMBL/GenBank/DDBJ databases">
        <authorList>
            <person name="Varghese N."/>
            <person name="Submissions S."/>
        </authorList>
    </citation>
    <scope>NUCLEOTIDE SEQUENCE [LARGE SCALE GENOMIC DNA]</scope>
    <source>
        <strain evidence="3">CGMCC 1.2749</strain>
    </source>
</reference>
<dbReference type="Proteomes" id="UP000184092">
    <property type="component" value="Unassembled WGS sequence"/>
</dbReference>
<evidence type="ECO:0000256" key="1">
    <source>
        <dbReference type="SAM" id="Phobius"/>
    </source>
</evidence>
<dbReference type="AlphaFoldDB" id="A0A1M7NIG3"/>
<dbReference type="STRING" id="178356.SAMN05216269_11113"/>
<keyword evidence="1" id="KW-0472">Membrane</keyword>
<evidence type="ECO:0000313" key="2">
    <source>
        <dbReference type="EMBL" id="SHN03036.1"/>
    </source>
</evidence>
<accession>A0A1M7NIG3</accession>
<organism evidence="2 3">
    <name type="scientific">Flavobacterium xinjiangense</name>
    <dbReference type="NCBI Taxonomy" id="178356"/>
    <lineage>
        <taxon>Bacteria</taxon>
        <taxon>Pseudomonadati</taxon>
        <taxon>Bacteroidota</taxon>
        <taxon>Flavobacteriia</taxon>
        <taxon>Flavobacteriales</taxon>
        <taxon>Flavobacteriaceae</taxon>
        <taxon>Flavobacterium</taxon>
    </lineage>
</organism>
<feature type="transmembrane region" description="Helical" evidence="1">
    <location>
        <begin position="65"/>
        <end position="82"/>
    </location>
</feature>
<evidence type="ECO:0000313" key="3">
    <source>
        <dbReference type="Proteomes" id="UP000184092"/>
    </source>
</evidence>
<gene>
    <name evidence="2" type="ORF">SAMN05216269_11113</name>
</gene>
<dbReference type="EMBL" id="FRCL01000011">
    <property type="protein sequence ID" value="SHN03036.1"/>
    <property type="molecule type" value="Genomic_DNA"/>
</dbReference>